<dbReference type="OrthoDB" id="306650at2759"/>
<gene>
    <name evidence="1" type="ORF">PSON_ATCC_30995.1.T1060142</name>
</gene>
<name>A0A8S1QJX4_9CILI</name>
<dbReference type="Proteomes" id="UP000692954">
    <property type="component" value="Unassembled WGS sequence"/>
</dbReference>
<evidence type="ECO:0000313" key="2">
    <source>
        <dbReference type="Proteomes" id="UP000692954"/>
    </source>
</evidence>
<dbReference type="EMBL" id="CAJJDN010000106">
    <property type="protein sequence ID" value="CAD8114685.1"/>
    <property type="molecule type" value="Genomic_DNA"/>
</dbReference>
<organism evidence="1 2">
    <name type="scientific">Paramecium sonneborni</name>
    <dbReference type="NCBI Taxonomy" id="65129"/>
    <lineage>
        <taxon>Eukaryota</taxon>
        <taxon>Sar</taxon>
        <taxon>Alveolata</taxon>
        <taxon>Ciliophora</taxon>
        <taxon>Intramacronucleata</taxon>
        <taxon>Oligohymenophorea</taxon>
        <taxon>Peniculida</taxon>
        <taxon>Parameciidae</taxon>
        <taxon>Paramecium</taxon>
    </lineage>
</organism>
<keyword evidence="2" id="KW-1185">Reference proteome</keyword>
<protein>
    <submittedName>
        <fullName evidence="1">Uncharacterized protein</fullName>
    </submittedName>
</protein>
<comment type="caution">
    <text evidence="1">The sequence shown here is derived from an EMBL/GenBank/DDBJ whole genome shotgun (WGS) entry which is preliminary data.</text>
</comment>
<evidence type="ECO:0000313" key="1">
    <source>
        <dbReference type="EMBL" id="CAD8114685.1"/>
    </source>
</evidence>
<accession>A0A8S1QJX4</accession>
<proteinExistence type="predicted"/>
<sequence>MGICVTKTNKEKPANLIRLIKIENENTIPKSLTLFEIQTKTLNTWFKMDEMLNQLVSCKRTIKIIQFKKTINQILMAYKINNPMNDVTLGLVLELMEKIAFLIEELIREELLTKEVSTKFYQFYTQIVELSLEYSNWKNNSTTDKTQLSSFI</sequence>
<reference evidence="1" key="1">
    <citation type="submission" date="2021-01" db="EMBL/GenBank/DDBJ databases">
        <authorList>
            <consortium name="Genoscope - CEA"/>
            <person name="William W."/>
        </authorList>
    </citation>
    <scope>NUCLEOTIDE SEQUENCE</scope>
</reference>
<dbReference type="AlphaFoldDB" id="A0A8S1QJX4"/>